<sequence length="203" mass="23126">MVHWIMFIVPLWGVPIQSTDKTHQVIEAELKTTSFAWLEPADDGWIKGVTKDEKVETIRVPEYAWLACFGHRISPLVNAFILRYFTQQLTLSCLDRAPKEFHTGYSKIFTSIGNAEAYQRECEQFAEQMRSGGVHVTLDVQKGSVHDFFRTALSVILPEVARARVLENAKARLEKHAATTQKIQGFLAFRHVGGSYVNPYRMP</sequence>
<feature type="chain" id="PRO_5041268276" evidence="1">
    <location>
        <begin position="19"/>
        <end position="203"/>
    </location>
</feature>
<keyword evidence="3" id="KW-1185">Reference proteome</keyword>
<evidence type="ECO:0000256" key="1">
    <source>
        <dbReference type="SAM" id="SignalP"/>
    </source>
</evidence>
<dbReference type="RefSeq" id="XP_060331551.1">
    <property type="nucleotide sequence ID" value="XM_060479169.1"/>
</dbReference>
<keyword evidence="1" id="KW-0732">Signal</keyword>
<dbReference type="InterPro" id="IPR029058">
    <property type="entry name" value="AB_hydrolase_fold"/>
</dbReference>
<protein>
    <submittedName>
        <fullName evidence="2">Uncharacterized protein</fullName>
    </submittedName>
</protein>
<dbReference type="AlphaFoldDB" id="A0AA39KDX7"/>
<comment type="caution">
    <text evidence="2">The sequence shown here is derived from an EMBL/GenBank/DDBJ whole genome shotgun (WGS) entry which is preliminary data.</text>
</comment>
<organism evidence="2 3">
    <name type="scientific">Armillaria tabescens</name>
    <name type="common">Ringless honey mushroom</name>
    <name type="synonym">Agaricus tabescens</name>
    <dbReference type="NCBI Taxonomy" id="1929756"/>
    <lineage>
        <taxon>Eukaryota</taxon>
        <taxon>Fungi</taxon>
        <taxon>Dikarya</taxon>
        <taxon>Basidiomycota</taxon>
        <taxon>Agaricomycotina</taxon>
        <taxon>Agaricomycetes</taxon>
        <taxon>Agaricomycetidae</taxon>
        <taxon>Agaricales</taxon>
        <taxon>Marasmiineae</taxon>
        <taxon>Physalacriaceae</taxon>
        <taxon>Desarmillaria</taxon>
    </lineage>
</organism>
<gene>
    <name evidence="2" type="ORF">EV420DRAFT_1677810</name>
</gene>
<dbReference type="Proteomes" id="UP001175211">
    <property type="component" value="Unassembled WGS sequence"/>
</dbReference>
<evidence type="ECO:0000313" key="2">
    <source>
        <dbReference type="EMBL" id="KAK0459325.1"/>
    </source>
</evidence>
<feature type="signal peptide" evidence="1">
    <location>
        <begin position="1"/>
        <end position="18"/>
    </location>
</feature>
<proteinExistence type="predicted"/>
<reference evidence="2" key="1">
    <citation type="submission" date="2023-06" db="EMBL/GenBank/DDBJ databases">
        <authorList>
            <consortium name="Lawrence Berkeley National Laboratory"/>
            <person name="Ahrendt S."/>
            <person name="Sahu N."/>
            <person name="Indic B."/>
            <person name="Wong-Bajracharya J."/>
            <person name="Merenyi Z."/>
            <person name="Ke H.-M."/>
            <person name="Monk M."/>
            <person name="Kocsube S."/>
            <person name="Drula E."/>
            <person name="Lipzen A."/>
            <person name="Balint B."/>
            <person name="Henrissat B."/>
            <person name="Andreopoulos B."/>
            <person name="Martin F.M."/>
            <person name="Harder C.B."/>
            <person name="Rigling D."/>
            <person name="Ford K.L."/>
            <person name="Foster G.D."/>
            <person name="Pangilinan J."/>
            <person name="Papanicolaou A."/>
            <person name="Barry K."/>
            <person name="LaButti K."/>
            <person name="Viragh M."/>
            <person name="Koriabine M."/>
            <person name="Yan M."/>
            <person name="Riley R."/>
            <person name="Champramary S."/>
            <person name="Plett K.L."/>
            <person name="Tsai I.J."/>
            <person name="Slot J."/>
            <person name="Sipos G."/>
            <person name="Plett J."/>
            <person name="Nagy L.G."/>
            <person name="Grigoriev I.V."/>
        </authorList>
    </citation>
    <scope>NUCLEOTIDE SEQUENCE</scope>
    <source>
        <strain evidence="2">CCBAS 213</strain>
    </source>
</reference>
<name>A0AA39KDX7_ARMTA</name>
<dbReference type="GeneID" id="85362717"/>
<dbReference type="EMBL" id="JAUEPS010000015">
    <property type="protein sequence ID" value="KAK0459325.1"/>
    <property type="molecule type" value="Genomic_DNA"/>
</dbReference>
<accession>A0AA39KDX7</accession>
<evidence type="ECO:0000313" key="3">
    <source>
        <dbReference type="Proteomes" id="UP001175211"/>
    </source>
</evidence>
<dbReference type="Gene3D" id="3.40.50.1820">
    <property type="entry name" value="alpha/beta hydrolase"/>
    <property type="match status" value="1"/>
</dbReference>